<proteinExistence type="predicted"/>
<dbReference type="Proteomes" id="UP000319716">
    <property type="component" value="Unassembled WGS sequence"/>
</dbReference>
<comment type="caution">
    <text evidence="2">The sequence shown here is derived from an EMBL/GenBank/DDBJ whole genome shotgun (WGS) entry which is preliminary data.</text>
</comment>
<gene>
    <name evidence="2" type="ORF">NBRC111894_2778</name>
</gene>
<evidence type="ECO:0000313" key="3">
    <source>
        <dbReference type="Proteomes" id="UP000319716"/>
    </source>
</evidence>
<protein>
    <submittedName>
        <fullName evidence="2">Uncharacterized protein</fullName>
    </submittedName>
</protein>
<evidence type="ECO:0000256" key="1">
    <source>
        <dbReference type="SAM" id="MobiDB-lite"/>
    </source>
</evidence>
<organism evidence="2 3">
    <name type="scientific">Sporolactobacillus inulinus</name>
    <dbReference type="NCBI Taxonomy" id="2078"/>
    <lineage>
        <taxon>Bacteria</taxon>
        <taxon>Bacillati</taxon>
        <taxon>Bacillota</taxon>
        <taxon>Bacilli</taxon>
        <taxon>Bacillales</taxon>
        <taxon>Sporolactobacillaceae</taxon>
        <taxon>Sporolactobacillus</taxon>
    </lineage>
</organism>
<reference evidence="2 3" key="1">
    <citation type="submission" date="2017-11" db="EMBL/GenBank/DDBJ databases">
        <title>Draft Genome Sequence of Sporolactobacillus inulinus NBRC 111894 Isolated from Koso, a Japanese Sugar-Vegetable Fermented Beverage.</title>
        <authorList>
            <person name="Chiou T.Y."/>
            <person name="Oshima K."/>
            <person name="Suda W."/>
            <person name="Hattori M."/>
            <person name="Takahashi T."/>
        </authorList>
    </citation>
    <scope>NUCLEOTIDE SEQUENCE [LARGE SCALE GENOMIC DNA]</scope>
    <source>
        <strain evidence="2 3">NBRC111894</strain>
    </source>
</reference>
<name>A0A4Y1ZE40_9BACL</name>
<dbReference type="EMBL" id="BEXB01000023">
    <property type="protein sequence ID" value="GAY77224.1"/>
    <property type="molecule type" value="Genomic_DNA"/>
</dbReference>
<evidence type="ECO:0000313" key="2">
    <source>
        <dbReference type="EMBL" id="GAY77224.1"/>
    </source>
</evidence>
<feature type="compositionally biased region" description="Basic residues" evidence="1">
    <location>
        <begin position="1"/>
        <end position="10"/>
    </location>
</feature>
<sequence length="46" mass="5095">MKKMSIKRCGKTNCGKNNPQSKGIKEGTNRALTFCVDLFIISQTGF</sequence>
<accession>A0A4Y1ZE40</accession>
<feature type="region of interest" description="Disordered" evidence="1">
    <location>
        <begin position="1"/>
        <end position="25"/>
    </location>
</feature>
<dbReference type="AlphaFoldDB" id="A0A4Y1ZE40"/>